<dbReference type="RefSeq" id="WP_097160537.1">
    <property type="nucleotide sequence ID" value="NZ_JBEPMQ010000015.1"/>
</dbReference>
<name>A0A285D7Z4_9BACI</name>
<dbReference type="AlphaFoldDB" id="A0A285D7Z4"/>
<protein>
    <recommendedName>
        <fullName evidence="4">DUF5367 domain-containing protein</fullName>
    </recommendedName>
</protein>
<evidence type="ECO:0008006" key="4">
    <source>
        <dbReference type="Google" id="ProtNLM"/>
    </source>
</evidence>
<proteinExistence type="predicted"/>
<dbReference type="OrthoDB" id="2679428at2"/>
<dbReference type="Pfam" id="PF17329">
    <property type="entry name" value="DUF5367"/>
    <property type="match status" value="1"/>
</dbReference>
<reference evidence="2 3" key="1">
    <citation type="submission" date="2017-08" db="EMBL/GenBank/DDBJ databases">
        <authorList>
            <person name="de Groot N.N."/>
        </authorList>
    </citation>
    <scope>NUCLEOTIDE SEQUENCE [LARGE SCALE GENOMIC DNA]</scope>
    <source>
        <strain evidence="2 3">JC228</strain>
    </source>
</reference>
<organism evidence="2 3">
    <name type="scientific">Bacillus oleivorans</name>
    <dbReference type="NCBI Taxonomy" id="1448271"/>
    <lineage>
        <taxon>Bacteria</taxon>
        <taxon>Bacillati</taxon>
        <taxon>Bacillota</taxon>
        <taxon>Bacilli</taxon>
        <taxon>Bacillales</taxon>
        <taxon>Bacillaceae</taxon>
        <taxon>Bacillus</taxon>
    </lineage>
</organism>
<dbReference type="Proteomes" id="UP000219546">
    <property type="component" value="Unassembled WGS sequence"/>
</dbReference>
<gene>
    <name evidence="2" type="ORF">SAMN05877753_112121</name>
</gene>
<evidence type="ECO:0000313" key="3">
    <source>
        <dbReference type="Proteomes" id="UP000219546"/>
    </source>
</evidence>
<keyword evidence="1" id="KW-0812">Transmembrane</keyword>
<keyword evidence="1" id="KW-1133">Transmembrane helix</keyword>
<evidence type="ECO:0000256" key="1">
    <source>
        <dbReference type="SAM" id="Phobius"/>
    </source>
</evidence>
<dbReference type="EMBL" id="OAOP01000012">
    <property type="protein sequence ID" value="SNX75476.1"/>
    <property type="molecule type" value="Genomic_DNA"/>
</dbReference>
<feature type="transmembrane region" description="Helical" evidence="1">
    <location>
        <begin position="104"/>
        <end position="126"/>
    </location>
</feature>
<sequence>MKNYFFTGIWGVLVWAFATLFFVIFGENVLFSPGTNHFFYSLCLLIVGTGVLLWGVTYIYLLFDKTENAALKFGLIGTIIGLTLDTISLSNHSLIFPKLNDSQVIAFTSWMSFAYALYLVIPAMIYQIRKN</sequence>
<feature type="transmembrane region" description="Helical" evidence="1">
    <location>
        <begin position="7"/>
        <end position="26"/>
    </location>
</feature>
<evidence type="ECO:0000313" key="2">
    <source>
        <dbReference type="EMBL" id="SNX75476.1"/>
    </source>
</evidence>
<keyword evidence="1" id="KW-0472">Membrane</keyword>
<accession>A0A285D7Z4</accession>
<feature type="transmembrane region" description="Helical" evidence="1">
    <location>
        <begin position="73"/>
        <end position="92"/>
    </location>
</feature>
<keyword evidence="3" id="KW-1185">Reference proteome</keyword>
<dbReference type="InterPro" id="IPR020509">
    <property type="entry name" value="Uncharacterised_YnzE"/>
</dbReference>
<feature type="transmembrane region" description="Helical" evidence="1">
    <location>
        <begin position="38"/>
        <end position="61"/>
    </location>
</feature>